<evidence type="ECO:0000313" key="3">
    <source>
        <dbReference type="Proteomes" id="UP000002432"/>
    </source>
</evidence>
<keyword evidence="3" id="KW-1185">Reference proteome</keyword>
<protein>
    <submittedName>
        <fullName evidence="2">Uncharacterized protein</fullName>
    </submittedName>
</protein>
<dbReference type="EnsemblBacteria" id="ABF41878">
    <property type="protein sequence ID" value="ABF41878"/>
    <property type="gene ID" value="Acid345_2877"/>
</dbReference>
<dbReference type="KEGG" id="aba:Acid345_2877"/>
<keyword evidence="1" id="KW-1133">Transmembrane helix</keyword>
<dbReference type="AlphaFoldDB" id="Q1IMM2"/>
<evidence type="ECO:0000313" key="2">
    <source>
        <dbReference type="EMBL" id="ABF41878.1"/>
    </source>
</evidence>
<keyword evidence="1" id="KW-0812">Transmembrane</keyword>
<organism evidence="2 3">
    <name type="scientific">Koribacter versatilis (strain Ellin345)</name>
    <dbReference type="NCBI Taxonomy" id="204669"/>
    <lineage>
        <taxon>Bacteria</taxon>
        <taxon>Pseudomonadati</taxon>
        <taxon>Acidobacteriota</taxon>
        <taxon>Terriglobia</taxon>
        <taxon>Terriglobales</taxon>
        <taxon>Candidatus Korobacteraceae</taxon>
        <taxon>Candidatus Korobacter</taxon>
    </lineage>
</organism>
<evidence type="ECO:0000256" key="1">
    <source>
        <dbReference type="SAM" id="Phobius"/>
    </source>
</evidence>
<accession>Q1IMM2</accession>
<feature type="transmembrane region" description="Helical" evidence="1">
    <location>
        <begin position="15"/>
        <end position="35"/>
    </location>
</feature>
<dbReference type="HOGENOM" id="CLU_1341798_0_0_0"/>
<sequence>MGSNPNRKARVRRTAILIAGCFVVAFVGTILLALVESYRNDQDESDVYSAYLSQGLDEDTHDWSTDRIEVVVQDQTAGGNPMRWSWLLPFDRPIPFREVSSSTKLSFWVRNRFRCRIRAQIHLPKRAIVVLARKEQVESRVFMAQHADAMGYVVLSGVGFNRERTQAIFYVDHFCGLCGGGRYVLMEMRDGRWVIVDEHYTWIS</sequence>
<dbReference type="Proteomes" id="UP000002432">
    <property type="component" value="Chromosome"/>
</dbReference>
<dbReference type="EMBL" id="CP000360">
    <property type="protein sequence ID" value="ABF41878.1"/>
    <property type="molecule type" value="Genomic_DNA"/>
</dbReference>
<reference evidence="2 3" key="1">
    <citation type="journal article" date="2009" name="Appl. Environ. Microbiol.">
        <title>Three genomes from the phylum Acidobacteria provide insight into the lifestyles of these microorganisms in soils.</title>
        <authorList>
            <person name="Ward N.L."/>
            <person name="Challacombe J.F."/>
            <person name="Janssen P.H."/>
            <person name="Henrissat B."/>
            <person name="Coutinho P.M."/>
            <person name="Wu M."/>
            <person name="Xie G."/>
            <person name="Haft D.H."/>
            <person name="Sait M."/>
            <person name="Badger J."/>
            <person name="Barabote R.D."/>
            <person name="Bradley B."/>
            <person name="Brettin T.S."/>
            <person name="Brinkac L.M."/>
            <person name="Bruce D."/>
            <person name="Creasy T."/>
            <person name="Daugherty S.C."/>
            <person name="Davidsen T.M."/>
            <person name="DeBoy R.T."/>
            <person name="Detter J.C."/>
            <person name="Dodson R.J."/>
            <person name="Durkin A.S."/>
            <person name="Ganapathy A."/>
            <person name="Gwinn-Giglio M."/>
            <person name="Han C.S."/>
            <person name="Khouri H."/>
            <person name="Kiss H."/>
            <person name="Kothari S.P."/>
            <person name="Madupu R."/>
            <person name="Nelson K.E."/>
            <person name="Nelson W.C."/>
            <person name="Paulsen I."/>
            <person name="Penn K."/>
            <person name="Ren Q."/>
            <person name="Rosovitz M.J."/>
            <person name="Selengut J.D."/>
            <person name="Shrivastava S."/>
            <person name="Sullivan S.A."/>
            <person name="Tapia R."/>
            <person name="Thompson L.S."/>
            <person name="Watkins K.L."/>
            <person name="Yang Q."/>
            <person name="Yu C."/>
            <person name="Zafar N."/>
            <person name="Zhou L."/>
            <person name="Kuske C.R."/>
        </authorList>
    </citation>
    <scope>NUCLEOTIDE SEQUENCE [LARGE SCALE GENOMIC DNA]</scope>
    <source>
        <strain evidence="2 3">Ellin345</strain>
    </source>
</reference>
<name>Q1IMM2_KORVE</name>
<proteinExistence type="predicted"/>
<gene>
    <name evidence="2" type="ordered locus">Acid345_2877</name>
</gene>
<keyword evidence="1" id="KW-0472">Membrane</keyword>